<sequence length="194" mass="20001">MAAGLLVTRTTDEEQERDLGPAIARQMSGKPRVLFIAAGVSVVMAMIPAFRCSSSCRSRCCWRDRARCASGFARLDQREVAADRHAPRAHARDDRGKARAAAPGPSAGDRGCGAGAGCGARDGIERGNRDDAGADAGTLRPSAPGGGDRAQGARVRAAGQMGGPYPRCVDRFGRARGPGGSGADRTRDRGGAAP</sequence>
<feature type="compositionally biased region" description="Gly residues" evidence="1">
    <location>
        <begin position="110"/>
        <end position="120"/>
    </location>
</feature>
<organism evidence="3 4">
    <name type="scientific">Ditylenchus destructor</name>
    <dbReference type="NCBI Taxonomy" id="166010"/>
    <lineage>
        <taxon>Eukaryota</taxon>
        <taxon>Metazoa</taxon>
        <taxon>Ecdysozoa</taxon>
        <taxon>Nematoda</taxon>
        <taxon>Chromadorea</taxon>
        <taxon>Rhabditida</taxon>
        <taxon>Tylenchina</taxon>
        <taxon>Tylenchomorpha</taxon>
        <taxon>Sphaerularioidea</taxon>
        <taxon>Anguinidae</taxon>
        <taxon>Anguininae</taxon>
        <taxon>Ditylenchus</taxon>
    </lineage>
</organism>
<dbReference type="Pfam" id="PF00771">
    <property type="entry name" value="FHIPEP"/>
    <property type="match status" value="1"/>
</dbReference>
<keyword evidence="2" id="KW-0472">Membrane</keyword>
<proteinExistence type="predicted"/>
<feature type="region of interest" description="Disordered" evidence="1">
    <location>
        <begin position="81"/>
        <end position="194"/>
    </location>
</feature>
<keyword evidence="4" id="KW-1185">Reference proteome</keyword>
<dbReference type="InterPro" id="IPR001712">
    <property type="entry name" value="T3SS_FHIPEP"/>
</dbReference>
<comment type="caution">
    <text evidence="3">The sequence shown here is derived from an EMBL/GenBank/DDBJ whole genome shotgun (WGS) entry which is preliminary data.</text>
</comment>
<evidence type="ECO:0000313" key="3">
    <source>
        <dbReference type="EMBL" id="KAI1691488.1"/>
    </source>
</evidence>
<feature type="compositionally biased region" description="Low complexity" evidence="1">
    <location>
        <begin position="99"/>
        <end position="109"/>
    </location>
</feature>
<feature type="transmembrane region" description="Helical" evidence="2">
    <location>
        <begin position="33"/>
        <end position="50"/>
    </location>
</feature>
<feature type="compositionally biased region" description="Low complexity" evidence="1">
    <location>
        <begin position="150"/>
        <end position="159"/>
    </location>
</feature>
<dbReference type="Proteomes" id="UP001201812">
    <property type="component" value="Unassembled WGS sequence"/>
</dbReference>
<protein>
    <submittedName>
        <fullName evidence="3">FHIPEP family domain-containing protein</fullName>
    </submittedName>
</protein>
<feature type="compositionally biased region" description="Basic and acidic residues" evidence="1">
    <location>
        <begin position="81"/>
        <end position="97"/>
    </location>
</feature>
<evidence type="ECO:0000256" key="1">
    <source>
        <dbReference type="SAM" id="MobiDB-lite"/>
    </source>
</evidence>
<keyword evidence="2" id="KW-0812">Transmembrane</keyword>
<dbReference type="AlphaFoldDB" id="A0AAD4MF65"/>
<gene>
    <name evidence="3" type="ORF">DdX_21869</name>
</gene>
<dbReference type="EMBL" id="JAKKPZ010000921">
    <property type="protein sequence ID" value="KAI1691488.1"/>
    <property type="molecule type" value="Genomic_DNA"/>
</dbReference>
<feature type="compositionally biased region" description="Basic and acidic residues" evidence="1">
    <location>
        <begin position="122"/>
        <end position="132"/>
    </location>
</feature>
<feature type="compositionally biased region" description="Basic and acidic residues" evidence="1">
    <location>
        <begin position="184"/>
        <end position="194"/>
    </location>
</feature>
<feature type="region of interest" description="Disordered" evidence="1">
    <location>
        <begin position="1"/>
        <end position="21"/>
    </location>
</feature>
<dbReference type="GO" id="GO:0009306">
    <property type="term" value="P:protein secretion"/>
    <property type="evidence" value="ECO:0007669"/>
    <property type="project" value="InterPro"/>
</dbReference>
<keyword evidence="2" id="KW-1133">Transmembrane helix</keyword>
<evidence type="ECO:0000256" key="2">
    <source>
        <dbReference type="SAM" id="Phobius"/>
    </source>
</evidence>
<dbReference type="GO" id="GO:0016020">
    <property type="term" value="C:membrane"/>
    <property type="evidence" value="ECO:0007669"/>
    <property type="project" value="InterPro"/>
</dbReference>
<evidence type="ECO:0000313" key="4">
    <source>
        <dbReference type="Proteomes" id="UP001201812"/>
    </source>
</evidence>
<accession>A0AAD4MF65</accession>
<name>A0AAD4MF65_9BILA</name>
<reference evidence="3" key="1">
    <citation type="submission" date="2022-01" db="EMBL/GenBank/DDBJ databases">
        <title>Genome Sequence Resource for Two Populations of Ditylenchus destructor, the Migratory Endoparasitic Phytonematode.</title>
        <authorList>
            <person name="Zhang H."/>
            <person name="Lin R."/>
            <person name="Xie B."/>
        </authorList>
    </citation>
    <scope>NUCLEOTIDE SEQUENCE</scope>
    <source>
        <strain evidence="3">BazhouSP</strain>
    </source>
</reference>